<gene>
    <name evidence="2" type="ORF">SCLCIDRAFT_700976</name>
</gene>
<dbReference type="AlphaFoldDB" id="A0A0C3EMI3"/>
<name>A0A0C3EMI3_9AGAM</name>
<dbReference type="EMBL" id="KN822006">
    <property type="protein sequence ID" value="KIM69419.1"/>
    <property type="molecule type" value="Genomic_DNA"/>
</dbReference>
<reference evidence="2 3" key="1">
    <citation type="submission" date="2014-04" db="EMBL/GenBank/DDBJ databases">
        <authorList>
            <consortium name="DOE Joint Genome Institute"/>
            <person name="Kuo A."/>
            <person name="Kohler A."/>
            <person name="Nagy L.G."/>
            <person name="Floudas D."/>
            <person name="Copeland A."/>
            <person name="Barry K.W."/>
            <person name="Cichocki N."/>
            <person name="Veneault-Fourrey C."/>
            <person name="LaButti K."/>
            <person name="Lindquist E.A."/>
            <person name="Lipzen A."/>
            <person name="Lundell T."/>
            <person name="Morin E."/>
            <person name="Murat C."/>
            <person name="Sun H."/>
            <person name="Tunlid A."/>
            <person name="Henrissat B."/>
            <person name="Grigoriev I.V."/>
            <person name="Hibbett D.S."/>
            <person name="Martin F."/>
            <person name="Nordberg H.P."/>
            <person name="Cantor M.N."/>
            <person name="Hua S.X."/>
        </authorList>
    </citation>
    <scope>NUCLEOTIDE SEQUENCE [LARGE SCALE GENOMIC DNA]</scope>
    <source>
        <strain evidence="2 3">Foug A</strain>
    </source>
</reference>
<sequence>MKAEHLVRVFEPVIRLHQAHRISSASFLSPAVLSFIAASASLRSDQLISRRIPTGQDPQQQSLRFFLTISHLLECRYPLSNRVSSSVASRRSQSRGSFYLA</sequence>
<feature type="region of interest" description="Disordered" evidence="1">
    <location>
        <begin position="81"/>
        <end position="101"/>
    </location>
</feature>
<organism evidence="2 3">
    <name type="scientific">Scleroderma citrinum Foug A</name>
    <dbReference type="NCBI Taxonomy" id="1036808"/>
    <lineage>
        <taxon>Eukaryota</taxon>
        <taxon>Fungi</taxon>
        <taxon>Dikarya</taxon>
        <taxon>Basidiomycota</taxon>
        <taxon>Agaricomycotina</taxon>
        <taxon>Agaricomycetes</taxon>
        <taxon>Agaricomycetidae</taxon>
        <taxon>Boletales</taxon>
        <taxon>Sclerodermatineae</taxon>
        <taxon>Sclerodermataceae</taxon>
        <taxon>Scleroderma</taxon>
    </lineage>
</organism>
<evidence type="ECO:0000256" key="1">
    <source>
        <dbReference type="SAM" id="MobiDB-lite"/>
    </source>
</evidence>
<accession>A0A0C3EMI3</accession>
<protein>
    <submittedName>
        <fullName evidence="2">Uncharacterized protein</fullName>
    </submittedName>
</protein>
<reference evidence="3" key="2">
    <citation type="submission" date="2015-01" db="EMBL/GenBank/DDBJ databases">
        <title>Evolutionary Origins and Diversification of the Mycorrhizal Mutualists.</title>
        <authorList>
            <consortium name="DOE Joint Genome Institute"/>
            <consortium name="Mycorrhizal Genomics Consortium"/>
            <person name="Kohler A."/>
            <person name="Kuo A."/>
            <person name="Nagy L.G."/>
            <person name="Floudas D."/>
            <person name="Copeland A."/>
            <person name="Barry K.W."/>
            <person name="Cichocki N."/>
            <person name="Veneault-Fourrey C."/>
            <person name="LaButti K."/>
            <person name="Lindquist E.A."/>
            <person name="Lipzen A."/>
            <person name="Lundell T."/>
            <person name="Morin E."/>
            <person name="Murat C."/>
            <person name="Riley R."/>
            <person name="Ohm R."/>
            <person name="Sun H."/>
            <person name="Tunlid A."/>
            <person name="Henrissat B."/>
            <person name="Grigoriev I.V."/>
            <person name="Hibbett D.S."/>
            <person name="Martin F."/>
        </authorList>
    </citation>
    <scope>NUCLEOTIDE SEQUENCE [LARGE SCALE GENOMIC DNA]</scope>
    <source>
        <strain evidence="3">Foug A</strain>
    </source>
</reference>
<keyword evidence="3" id="KW-1185">Reference proteome</keyword>
<dbReference type="Proteomes" id="UP000053989">
    <property type="component" value="Unassembled WGS sequence"/>
</dbReference>
<dbReference type="InParanoid" id="A0A0C3EMI3"/>
<evidence type="ECO:0000313" key="2">
    <source>
        <dbReference type="EMBL" id="KIM69419.1"/>
    </source>
</evidence>
<proteinExistence type="predicted"/>
<evidence type="ECO:0000313" key="3">
    <source>
        <dbReference type="Proteomes" id="UP000053989"/>
    </source>
</evidence>
<dbReference type="HOGENOM" id="CLU_2293343_0_0_1"/>